<proteinExistence type="predicted"/>
<feature type="signal peptide" evidence="2">
    <location>
        <begin position="1"/>
        <end position="17"/>
    </location>
</feature>
<protein>
    <submittedName>
        <fullName evidence="3">Uncharacterized protein</fullName>
    </submittedName>
</protein>
<reference evidence="3" key="1">
    <citation type="submission" date="2023-07" db="EMBL/GenBank/DDBJ databases">
        <title>draft genome sequence of fig (Ficus carica).</title>
        <authorList>
            <person name="Takahashi T."/>
            <person name="Nishimura K."/>
        </authorList>
    </citation>
    <scope>NUCLEOTIDE SEQUENCE</scope>
</reference>
<gene>
    <name evidence="3" type="ORF">TIFTF001_014168</name>
</gene>
<feature type="compositionally biased region" description="Low complexity" evidence="1">
    <location>
        <begin position="102"/>
        <end position="114"/>
    </location>
</feature>
<comment type="caution">
    <text evidence="3">The sequence shown here is derived from an EMBL/GenBank/DDBJ whole genome shotgun (WGS) entry which is preliminary data.</text>
</comment>
<feature type="region of interest" description="Disordered" evidence="1">
    <location>
        <begin position="194"/>
        <end position="236"/>
    </location>
</feature>
<organism evidence="3 4">
    <name type="scientific">Ficus carica</name>
    <name type="common">Common fig</name>
    <dbReference type="NCBI Taxonomy" id="3494"/>
    <lineage>
        <taxon>Eukaryota</taxon>
        <taxon>Viridiplantae</taxon>
        <taxon>Streptophyta</taxon>
        <taxon>Embryophyta</taxon>
        <taxon>Tracheophyta</taxon>
        <taxon>Spermatophyta</taxon>
        <taxon>Magnoliopsida</taxon>
        <taxon>eudicotyledons</taxon>
        <taxon>Gunneridae</taxon>
        <taxon>Pentapetalae</taxon>
        <taxon>rosids</taxon>
        <taxon>fabids</taxon>
        <taxon>Rosales</taxon>
        <taxon>Moraceae</taxon>
        <taxon>Ficeae</taxon>
        <taxon>Ficus</taxon>
    </lineage>
</organism>
<dbReference type="AlphaFoldDB" id="A0AA88A291"/>
<feature type="region of interest" description="Disordered" evidence="1">
    <location>
        <begin position="102"/>
        <end position="143"/>
    </location>
</feature>
<feature type="region of interest" description="Disordered" evidence="1">
    <location>
        <begin position="414"/>
        <end position="451"/>
    </location>
</feature>
<evidence type="ECO:0000256" key="1">
    <source>
        <dbReference type="SAM" id="MobiDB-lite"/>
    </source>
</evidence>
<evidence type="ECO:0000313" key="3">
    <source>
        <dbReference type="EMBL" id="GMN44972.1"/>
    </source>
</evidence>
<evidence type="ECO:0000313" key="4">
    <source>
        <dbReference type="Proteomes" id="UP001187192"/>
    </source>
</evidence>
<keyword evidence="2" id="KW-0732">Signal</keyword>
<keyword evidence="4" id="KW-1185">Reference proteome</keyword>
<feature type="chain" id="PRO_5041648790" evidence="2">
    <location>
        <begin position="18"/>
        <end position="467"/>
    </location>
</feature>
<sequence>MLRLLVWSFTARPLSLSLGCSRAFGSGRVLGEVYLLERHVSTIALCRLLPRVVPRLVKVASKTSVENIRECKEFTFPSIFNMSDLSDSENEALSRSIDITGSSSLVSSTSSSSTRATAPRDRTPDHLSGLSDVPSQSDPVMPISRGQEGAARLEEILQVGSGTRLDRWFIEDLHWVAKEQPAPVVDLTADAGEVPERAASQTSTSGREDSQGSESSAPSGEPIQARQRPTGRAMRINDQRVYRRADQEMVGLAGDRPVYSVDNFTSAVTLRYLAALREKFLIPNDVDLVVPGRNDLPSRLPPGHITLSAKYFRAGLRLPFHPYLSPLVLGVILLPRLQGNVHYWVPGLRQAVQAPVVLYEWLMAARAPHIREHSAPGAVRSRAEPTGTAVPIKLSRTQLVRLFFDIWPDRRPTEDFPTRGGHHPVPGGLGSADRGRGCGSGDPGTLSRSESPDRRSFHFLLVFFRSA</sequence>
<dbReference type="EMBL" id="BTGU01000019">
    <property type="protein sequence ID" value="GMN44972.1"/>
    <property type="molecule type" value="Genomic_DNA"/>
</dbReference>
<accession>A0AA88A291</accession>
<evidence type="ECO:0000256" key="2">
    <source>
        <dbReference type="SAM" id="SignalP"/>
    </source>
</evidence>
<name>A0AA88A291_FICCA</name>
<dbReference type="Proteomes" id="UP001187192">
    <property type="component" value="Unassembled WGS sequence"/>
</dbReference>